<evidence type="ECO:0000313" key="2">
    <source>
        <dbReference type="Proteomes" id="UP000887575"/>
    </source>
</evidence>
<name>A0AAF3J2M5_9BILA</name>
<feature type="region of interest" description="Disordered" evidence="1">
    <location>
        <begin position="31"/>
        <end position="53"/>
    </location>
</feature>
<dbReference type="AlphaFoldDB" id="A0AAF3J2M5"/>
<feature type="region of interest" description="Disordered" evidence="1">
    <location>
        <begin position="75"/>
        <end position="125"/>
    </location>
</feature>
<proteinExistence type="predicted"/>
<sequence length="125" mass="13808">MTAHPRHHSIVTLTNPSTYSHFETKLALKSQEGAMLASSSSKDDDDLLSTSSDEIEQVARETLKHLDENEKSIASVKSNGTIDTIDREKQAAKEADLEKEADKKGDRDQADPSLMPIIRSQIPFS</sequence>
<keyword evidence="2" id="KW-1185">Reference proteome</keyword>
<organism evidence="2 3">
    <name type="scientific">Mesorhabditis belari</name>
    <dbReference type="NCBI Taxonomy" id="2138241"/>
    <lineage>
        <taxon>Eukaryota</taxon>
        <taxon>Metazoa</taxon>
        <taxon>Ecdysozoa</taxon>
        <taxon>Nematoda</taxon>
        <taxon>Chromadorea</taxon>
        <taxon>Rhabditida</taxon>
        <taxon>Rhabditina</taxon>
        <taxon>Rhabditomorpha</taxon>
        <taxon>Rhabditoidea</taxon>
        <taxon>Rhabditidae</taxon>
        <taxon>Mesorhabditinae</taxon>
        <taxon>Mesorhabditis</taxon>
    </lineage>
</organism>
<reference evidence="3" key="1">
    <citation type="submission" date="2024-02" db="UniProtKB">
        <authorList>
            <consortium name="WormBaseParasite"/>
        </authorList>
    </citation>
    <scope>IDENTIFICATION</scope>
</reference>
<feature type="compositionally biased region" description="Basic and acidic residues" evidence="1">
    <location>
        <begin position="84"/>
        <end position="110"/>
    </location>
</feature>
<accession>A0AAF3J2M5</accession>
<dbReference type="WBParaSite" id="MBELARI_LOCUS12360">
    <property type="protein sequence ID" value="MBELARI_LOCUS12360"/>
    <property type="gene ID" value="MBELARI_LOCUS12360"/>
</dbReference>
<evidence type="ECO:0000256" key="1">
    <source>
        <dbReference type="SAM" id="MobiDB-lite"/>
    </source>
</evidence>
<protein>
    <submittedName>
        <fullName evidence="3">Uncharacterized protein</fullName>
    </submittedName>
</protein>
<dbReference type="Proteomes" id="UP000887575">
    <property type="component" value="Unassembled WGS sequence"/>
</dbReference>
<evidence type="ECO:0000313" key="3">
    <source>
        <dbReference type="WBParaSite" id="MBELARI_LOCUS12360"/>
    </source>
</evidence>